<evidence type="ECO:0000259" key="1">
    <source>
        <dbReference type="Pfam" id="PF09356"/>
    </source>
</evidence>
<dbReference type="NCBIfam" id="TIGR02218">
    <property type="entry name" value="phg_TIGR02218"/>
    <property type="match status" value="1"/>
</dbReference>
<name>A0A0B2BSI7_9SPHN</name>
<accession>A0A0B2BSI7</accession>
<protein>
    <recommendedName>
        <fullName evidence="1">Bacteriophage phiJL001 Gp84 C-terminal domain-containing protein</fullName>
    </recommendedName>
</protein>
<gene>
    <name evidence="2" type="ORF">PK98_11120</name>
</gene>
<dbReference type="Pfam" id="PF09356">
    <property type="entry name" value="Phage_BR0599"/>
    <property type="match status" value="1"/>
</dbReference>
<dbReference type="Proteomes" id="UP000030988">
    <property type="component" value="Unassembled WGS sequence"/>
</dbReference>
<dbReference type="EMBL" id="JTDN01000002">
    <property type="protein sequence ID" value="KHL24538.1"/>
    <property type="molecule type" value="Genomic_DNA"/>
</dbReference>
<sequence>MMRRFFATELEGVATFWRIERRDGVTVGLTNHDRDLCFDGVRHQASPGMVPSAIRRTRDLSPDSAEVAGALCASGLCGDALAAGRFDGASFVIGLVDWETLEREVLFRGCLGEAVQAGGTFQVELQGAKALLDVDLVPRTSPTCRAEFCGPGCNLSPARFTHEARIVTCDAEAGRIVLAGEADADRLAGGWLRWVDGPHAGEIMPVVGVEDGAVLVDQPAMAEAPPGTGVILREGCDRTIAACHARFANAVNFRGEPFLPGNDLVTRHAGMMR</sequence>
<dbReference type="RefSeq" id="WP_039096987.1">
    <property type="nucleotide sequence ID" value="NZ_JTDN01000002.1"/>
</dbReference>
<dbReference type="InterPro" id="IPR018964">
    <property type="entry name" value="Phage_phiJL001_Gp84_C"/>
</dbReference>
<dbReference type="InterPro" id="IPR011928">
    <property type="entry name" value="Phage_phiJL001_Gp84"/>
</dbReference>
<keyword evidence="3" id="KW-1185">Reference proteome</keyword>
<dbReference type="STRING" id="1572751.PK98_11120"/>
<proteinExistence type="predicted"/>
<reference evidence="2 3" key="1">
    <citation type="submission" date="2014-11" db="EMBL/GenBank/DDBJ databases">
        <title>Draft genome sequence of Kirrobacter mercurialis.</title>
        <authorList>
            <person name="Coil D.A."/>
            <person name="Eisen J.A."/>
        </authorList>
    </citation>
    <scope>NUCLEOTIDE SEQUENCE [LARGE SCALE GENOMIC DNA]</scope>
    <source>
        <strain evidence="2 3">Coronado</strain>
    </source>
</reference>
<evidence type="ECO:0000313" key="2">
    <source>
        <dbReference type="EMBL" id="KHL24538.1"/>
    </source>
</evidence>
<comment type="caution">
    <text evidence="2">The sequence shown here is derived from an EMBL/GenBank/DDBJ whole genome shotgun (WGS) entry which is preliminary data.</text>
</comment>
<organism evidence="2 3">
    <name type="scientific">Croceibacterium mercuriale</name>
    <dbReference type="NCBI Taxonomy" id="1572751"/>
    <lineage>
        <taxon>Bacteria</taxon>
        <taxon>Pseudomonadati</taxon>
        <taxon>Pseudomonadota</taxon>
        <taxon>Alphaproteobacteria</taxon>
        <taxon>Sphingomonadales</taxon>
        <taxon>Erythrobacteraceae</taxon>
        <taxon>Croceibacterium</taxon>
    </lineage>
</organism>
<feature type="domain" description="Bacteriophage phiJL001 Gp84 C-terminal" evidence="1">
    <location>
        <begin position="188"/>
        <end position="263"/>
    </location>
</feature>
<dbReference type="OrthoDB" id="1633386at2"/>
<evidence type="ECO:0000313" key="3">
    <source>
        <dbReference type="Proteomes" id="UP000030988"/>
    </source>
</evidence>
<dbReference type="AlphaFoldDB" id="A0A0B2BSI7"/>
<dbReference type="Pfam" id="PF09931">
    <property type="entry name" value="Phage_phiJL001_Gp84_N"/>
    <property type="match status" value="1"/>
</dbReference>